<dbReference type="PANTHER" id="PTHR46577">
    <property type="entry name" value="HTH-TYPE TRANSCRIPTIONAL REGULATORY PROTEIN GABR"/>
    <property type="match status" value="1"/>
</dbReference>
<keyword evidence="5" id="KW-0804">Transcription</keyword>
<dbReference type="InterPro" id="IPR015422">
    <property type="entry name" value="PyrdxlP-dep_Trfase_small"/>
</dbReference>
<dbReference type="InterPro" id="IPR004839">
    <property type="entry name" value="Aminotransferase_I/II_large"/>
</dbReference>
<keyword evidence="2" id="KW-0663">Pyridoxal phosphate</keyword>
<reference evidence="7" key="1">
    <citation type="submission" date="2021-04" db="EMBL/GenBank/DDBJ databases">
        <authorList>
            <person name="Zhang D.-C."/>
        </authorList>
    </citation>
    <scope>NUCLEOTIDE SEQUENCE</scope>
    <source>
        <strain evidence="7">CGMCC 1.15697</strain>
    </source>
</reference>
<keyword evidence="7" id="KW-0808">Transferase</keyword>
<accession>A0A8J7S6I3</accession>
<evidence type="ECO:0000259" key="6">
    <source>
        <dbReference type="PROSITE" id="PS50949"/>
    </source>
</evidence>
<keyword evidence="4" id="KW-0238">DNA-binding</keyword>
<keyword evidence="8" id="KW-1185">Reference proteome</keyword>
<evidence type="ECO:0000256" key="2">
    <source>
        <dbReference type="ARBA" id="ARBA00022898"/>
    </source>
</evidence>
<sequence>MTKTTDAAAPDITWIPDISNAEGPLYRAISDRLAHDIRGGVLPVGTRLPPQRELAWRLGVTLGTVSRAYREAEHRGLIGGEVGRGTYVRGREARIGGLLAGRQPGPGTPWAAGDPVMEESLEGPETGPIAMQSNVPPPGPEAQIFRRTLAEMSEAQGMADLLAYNPRDAARRFRLGGVAWLSRRGLDTSEDDIALSAGAHNGLTATMATILKPGQRLMTEALTYPGIKTVASLLNLTLVPGEMDEEGLTAECIATEAAAGRIDAIYTVPVLQNPTNGIQSEARRAEIAAICERYEIPIIEDDICGLFIDDAPPPLARHAPTMGYYVTSLSKTLAPGLRIGYVHTPRRMRDHVAASVRASTWMASHITAEIATRWIESGAADHILAERKAGLIRRNAIAREIFDGHDFRMPEGALHLWLTLPREWRASQFVAAAAARNVVLTAAHAFTVGEAPSPGAVRICLGGPRDDARVVEGLTRLRKILEEHDPLAEAEVM</sequence>
<name>A0A8J7S6I3_9PROT</name>
<evidence type="ECO:0000313" key="7">
    <source>
        <dbReference type="EMBL" id="MBP5857679.1"/>
    </source>
</evidence>
<dbReference type="Gene3D" id="3.40.640.10">
    <property type="entry name" value="Type I PLP-dependent aspartate aminotransferase-like (Major domain)"/>
    <property type="match status" value="1"/>
</dbReference>
<evidence type="ECO:0000256" key="1">
    <source>
        <dbReference type="ARBA" id="ARBA00005384"/>
    </source>
</evidence>
<feature type="domain" description="HTH gntR-type" evidence="6">
    <location>
        <begin position="23"/>
        <end position="91"/>
    </location>
</feature>
<proteinExistence type="inferred from homology"/>
<dbReference type="Pfam" id="PF00155">
    <property type="entry name" value="Aminotran_1_2"/>
    <property type="match status" value="1"/>
</dbReference>
<dbReference type="GO" id="GO:0003677">
    <property type="term" value="F:DNA binding"/>
    <property type="evidence" value="ECO:0007669"/>
    <property type="project" value="UniProtKB-KW"/>
</dbReference>
<dbReference type="Gene3D" id="3.90.1150.10">
    <property type="entry name" value="Aspartate Aminotransferase, domain 1"/>
    <property type="match status" value="1"/>
</dbReference>
<dbReference type="InterPro" id="IPR000524">
    <property type="entry name" value="Tscrpt_reg_HTH_GntR"/>
</dbReference>
<dbReference type="PANTHER" id="PTHR46577:SF1">
    <property type="entry name" value="HTH-TYPE TRANSCRIPTIONAL REGULATORY PROTEIN GABR"/>
    <property type="match status" value="1"/>
</dbReference>
<dbReference type="GO" id="GO:0003700">
    <property type="term" value="F:DNA-binding transcription factor activity"/>
    <property type="evidence" value="ECO:0007669"/>
    <property type="project" value="InterPro"/>
</dbReference>
<dbReference type="GO" id="GO:0030170">
    <property type="term" value="F:pyridoxal phosphate binding"/>
    <property type="evidence" value="ECO:0007669"/>
    <property type="project" value="InterPro"/>
</dbReference>
<dbReference type="SUPFAM" id="SSF46785">
    <property type="entry name" value="Winged helix' DNA-binding domain"/>
    <property type="match status" value="1"/>
</dbReference>
<evidence type="ECO:0000313" key="8">
    <source>
        <dbReference type="Proteomes" id="UP000672602"/>
    </source>
</evidence>
<dbReference type="PROSITE" id="PS50949">
    <property type="entry name" value="HTH_GNTR"/>
    <property type="match status" value="1"/>
</dbReference>
<dbReference type="GO" id="GO:0008483">
    <property type="term" value="F:transaminase activity"/>
    <property type="evidence" value="ECO:0007669"/>
    <property type="project" value="UniProtKB-KW"/>
</dbReference>
<dbReference type="SUPFAM" id="SSF53383">
    <property type="entry name" value="PLP-dependent transferases"/>
    <property type="match status" value="1"/>
</dbReference>
<dbReference type="AlphaFoldDB" id="A0A8J7S6I3"/>
<dbReference type="InterPro" id="IPR015424">
    <property type="entry name" value="PyrdxlP-dep_Trfase"/>
</dbReference>
<dbReference type="Proteomes" id="UP000672602">
    <property type="component" value="Unassembled WGS sequence"/>
</dbReference>
<protein>
    <submittedName>
        <fullName evidence="7">PLP-dependent aminotransferase family protein</fullName>
    </submittedName>
</protein>
<dbReference type="Gene3D" id="1.10.10.10">
    <property type="entry name" value="Winged helix-like DNA-binding domain superfamily/Winged helix DNA-binding domain"/>
    <property type="match status" value="1"/>
</dbReference>
<dbReference type="CDD" id="cd07377">
    <property type="entry name" value="WHTH_GntR"/>
    <property type="match status" value="1"/>
</dbReference>
<evidence type="ECO:0000256" key="5">
    <source>
        <dbReference type="ARBA" id="ARBA00023163"/>
    </source>
</evidence>
<organism evidence="7 8">
    <name type="scientific">Marivibrio halodurans</name>
    <dbReference type="NCBI Taxonomy" id="2039722"/>
    <lineage>
        <taxon>Bacteria</taxon>
        <taxon>Pseudomonadati</taxon>
        <taxon>Pseudomonadota</taxon>
        <taxon>Alphaproteobacteria</taxon>
        <taxon>Rhodospirillales</taxon>
        <taxon>Rhodospirillaceae</taxon>
        <taxon>Marivibrio</taxon>
    </lineage>
</organism>
<evidence type="ECO:0000256" key="3">
    <source>
        <dbReference type="ARBA" id="ARBA00023015"/>
    </source>
</evidence>
<dbReference type="InterPro" id="IPR036388">
    <property type="entry name" value="WH-like_DNA-bd_sf"/>
</dbReference>
<dbReference type="EMBL" id="JAGMWN010000005">
    <property type="protein sequence ID" value="MBP5857679.1"/>
    <property type="molecule type" value="Genomic_DNA"/>
</dbReference>
<gene>
    <name evidence="7" type="ORF">KAJ83_11720</name>
</gene>
<dbReference type="SMART" id="SM00345">
    <property type="entry name" value="HTH_GNTR"/>
    <property type="match status" value="1"/>
</dbReference>
<dbReference type="InterPro" id="IPR051446">
    <property type="entry name" value="HTH_trans_reg/aminotransferase"/>
</dbReference>
<keyword evidence="3" id="KW-0805">Transcription regulation</keyword>
<comment type="caution">
    <text evidence="7">The sequence shown here is derived from an EMBL/GenBank/DDBJ whole genome shotgun (WGS) entry which is preliminary data.</text>
</comment>
<keyword evidence="7" id="KW-0032">Aminotransferase</keyword>
<dbReference type="InterPro" id="IPR036390">
    <property type="entry name" value="WH_DNA-bd_sf"/>
</dbReference>
<dbReference type="CDD" id="cd00609">
    <property type="entry name" value="AAT_like"/>
    <property type="match status" value="1"/>
</dbReference>
<dbReference type="InterPro" id="IPR015421">
    <property type="entry name" value="PyrdxlP-dep_Trfase_major"/>
</dbReference>
<evidence type="ECO:0000256" key="4">
    <source>
        <dbReference type="ARBA" id="ARBA00023125"/>
    </source>
</evidence>
<dbReference type="RefSeq" id="WP_210682266.1">
    <property type="nucleotide sequence ID" value="NZ_JAGMWN010000005.1"/>
</dbReference>
<comment type="similarity">
    <text evidence="1">In the C-terminal section; belongs to the class-I pyridoxal-phosphate-dependent aminotransferase family.</text>
</comment>
<dbReference type="Pfam" id="PF00392">
    <property type="entry name" value="GntR"/>
    <property type="match status" value="1"/>
</dbReference>